<evidence type="ECO:0000256" key="5">
    <source>
        <dbReference type="ARBA" id="ARBA00022801"/>
    </source>
</evidence>
<dbReference type="PROSITE" id="PS00731">
    <property type="entry name" value="AP_NUCLEASE_F2_3"/>
    <property type="match status" value="1"/>
</dbReference>
<dbReference type="PhylomeDB" id="T1IUQ1"/>
<evidence type="ECO:0000256" key="4">
    <source>
        <dbReference type="ARBA" id="ARBA00022763"/>
    </source>
</evidence>
<dbReference type="InterPro" id="IPR036237">
    <property type="entry name" value="Xyl_isomerase-like_sf"/>
</dbReference>
<dbReference type="PANTHER" id="PTHR21445">
    <property type="entry name" value="ENDONUCLEASE IV ENDODEOXYRIBONUCLEASE IV"/>
    <property type="match status" value="1"/>
</dbReference>
<dbReference type="SMART" id="SM00518">
    <property type="entry name" value="AP2Ec"/>
    <property type="match status" value="1"/>
</dbReference>
<dbReference type="PROSITE" id="PS00730">
    <property type="entry name" value="AP_NUCLEASE_F2_2"/>
    <property type="match status" value="1"/>
</dbReference>
<dbReference type="NCBIfam" id="TIGR00587">
    <property type="entry name" value="nfo"/>
    <property type="match status" value="1"/>
</dbReference>
<organism evidence="9 10">
    <name type="scientific">Strigamia maritima</name>
    <name type="common">European centipede</name>
    <name type="synonym">Geophilus maritimus</name>
    <dbReference type="NCBI Taxonomy" id="126957"/>
    <lineage>
        <taxon>Eukaryota</taxon>
        <taxon>Metazoa</taxon>
        <taxon>Ecdysozoa</taxon>
        <taxon>Arthropoda</taxon>
        <taxon>Myriapoda</taxon>
        <taxon>Chilopoda</taxon>
        <taxon>Pleurostigmophora</taxon>
        <taxon>Geophilomorpha</taxon>
        <taxon>Linotaeniidae</taxon>
        <taxon>Strigamia</taxon>
    </lineage>
</organism>
<dbReference type="Pfam" id="PF01261">
    <property type="entry name" value="AP_endonuc_2"/>
    <property type="match status" value="2"/>
</dbReference>
<reference evidence="9" key="2">
    <citation type="submission" date="2015-02" db="UniProtKB">
        <authorList>
            <consortium name="EnsemblMetazoa"/>
        </authorList>
    </citation>
    <scope>IDENTIFICATION</scope>
</reference>
<dbReference type="STRING" id="126957.T1IUQ1"/>
<dbReference type="Gene3D" id="3.20.20.150">
    <property type="entry name" value="Divalent-metal-dependent TIM barrel enzymes"/>
    <property type="match status" value="2"/>
</dbReference>
<dbReference type="HAMAP" id="MF_00152">
    <property type="entry name" value="Nfo"/>
    <property type="match status" value="1"/>
</dbReference>
<dbReference type="EnsemblMetazoa" id="SMAR004879-RA">
    <property type="protein sequence ID" value="SMAR004879-PA"/>
    <property type="gene ID" value="SMAR004879"/>
</dbReference>
<dbReference type="GO" id="GO:0003906">
    <property type="term" value="F:DNA-(apurinic or apyrimidinic site) endonuclease activity"/>
    <property type="evidence" value="ECO:0007669"/>
    <property type="project" value="TreeGrafter"/>
</dbReference>
<keyword evidence="3" id="KW-0479">Metal-binding</keyword>
<protein>
    <recommendedName>
        <fullName evidence="8">Xylose isomerase-like TIM barrel domain-containing protein</fullName>
    </recommendedName>
</protein>
<proteinExistence type="inferred from homology"/>
<dbReference type="GO" id="GO:0008270">
    <property type="term" value="F:zinc ion binding"/>
    <property type="evidence" value="ECO:0007669"/>
    <property type="project" value="InterPro"/>
</dbReference>
<dbReference type="InterPro" id="IPR018246">
    <property type="entry name" value="AP_endonuc_F2_Zn_BS"/>
</dbReference>
<dbReference type="GO" id="GO:0003677">
    <property type="term" value="F:DNA binding"/>
    <property type="evidence" value="ECO:0007669"/>
    <property type="project" value="InterPro"/>
</dbReference>
<dbReference type="AlphaFoldDB" id="T1IUQ1"/>
<evidence type="ECO:0000256" key="6">
    <source>
        <dbReference type="ARBA" id="ARBA00022833"/>
    </source>
</evidence>
<evidence type="ECO:0000313" key="10">
    <source>
        <dbReference type="Proteomes" id="UP000014500"/>
    </source>
</evidence>
<keyword evidence="10" id="KW-1185">Reference proteome</keyword>
<comment type="similarity">
    <text evidence="2">Belongs to the AP endonuclease 2 family.</text>
</comment>
<accession>T1IUQ1</accession>
<sequence>MIKTLFSIFFTKATTAHVQLYVLNKSYTMATRNLRSRSTSVKIISPKPNEKKRKIIKLETAKPEKPSKKQRIDDKQPKIKSEIDFDTLTIEKPLKMGDKFIGAHTSIAGGLEKSVFDAVKMSAKSFGLFLRSQRQWKCKPMEDKAVVTFKKACIDNDFSSNFILPHGSYLLNCGAPNEETLLKSRDTLVDELQRCERLGLTLYNFHPGSSCVIENMCRQGNTIGGDFNELKAIINLVRDKSRIGVCIDTCHAFAAGYDLASEEGYQSMMFDFDSMIGFEYLKGLHFNDSKGKVGSHLDRHENIGKGFIGVKGFKRFMNDVRFNNMPIILETPWISDDINAKEISLLYSLFEFDPSKVVSLNFHQKYQIPSQKFLCNTKPTQFYT</sequence>
<evidence type="ECO:0000256" key="1">
    <source>
        <dbReference type="ARBA" id="ARBA00001947"/>
    </source>
</evidence>
<dbReference type="PANTHER" id="PTHR21445:SF0">
    <property type="entry name" value="APURINIC-APYRIMIDINIC ENDONUCLEASE"/>
    <property type="match status" value="1"/>
</dbReference>
<dbReference type="Proteomes" id="UP000014500">
    <property type="component" value="Unassembled WGS sequence"/>
</dbReference>
<evidence type="ECO:0000313" key="9">
    <source>
        <dbReference type="EnsemblMetazoa" id="SMAR004879-PA"/>
    </source>
</evidence>
<feature type="domain" description="Xylose isomerase-like TIM barrel" evidence="8">
    <location>
        <begin position="118"/>
        <end position="209"/>
    </location>
</feature>
<dbReference type="CDD" id="cd00019">
    <property type="entry name" value="AP2Ec"/>
    <property type="match status" value="1"/>
</dbReference>
<dbReference type="SUPFAM" id="SSF51658">
    <property type="entry name" value="Xylose isomerase-like"/>
    <property type="match status" value="1"/>
</dbReference>
<dbReference type="GO" id="GO:0008081">
    <property type="term" value="F:phosphoric diester hydrolase activity"/>
    <property type="evidence" value="ECO:0007669"/>
    <property type="project" value="TreeGrafter"/>
</dbReference>
<evidence type="ECO:0000256" key="7">
    <source>
        <dbReference type="ARBA" id="ARBA00023204"/>
    </source>
</evidence>
<keyword evidence="5" id="KW-0378">Hydrolase</keyword>
<dbReference type="PROSITE" id="PS00729">
    <property type="entry name" value="AP_NUCLEASE_F2_1"/>
    <property type="match status" value="1"/>
</dbReference>
<evidence type="ECO:0000256" key="2">
    <source>
        <dbReference type="ARBA" id="ARBA00005340"/>
    </source>
</evidence>
<dbReference type="GO" id="GO:0006284">
    <property type="term" value="P:base-excision repair"/>
    <property type="evidence" value="ECO:0007669"/>
    <property type="project" value="TreeGrafter"/>
</dbReference>
<dbReference type="InterPro" id="IPR001719">
    <property type="entry name" value="AP_endonuc_2"/>
</dbReference>
<keyword evidence="7" id="KW-0234">DNA repair</keyword>
<keyword evidence="4" id="KW-0227">DNA damage</keyword>
<dbReference type="PROSITE" id="PS51432">
    <property type="entry name" value="AP_NUCLEASE_F2_4"/>
    <property type="match status" value="1"/>
</dbReference>
<comment type="cofactor">
    <cofactor evidence="1">
        <name>Zn(2+)</name>
        <dbReference type="ChEBI" id="CHEBI:29105"/>
    </cofactor>
</comment>
<dbReference type="EMBL" id="AFFK01019582">
    <property type="status" value="NOT_ANNOTATED_CDS"/>
    <property type="molecule type" value="Genomic_DNA"/>
</dbReference>
<reference evidence="10" key="1">
    <citation type="submission" date="2011-05" db="EMBL/GenBank/DDBJ databases">
        <authorList>
            <person name="Richards S.R."/>
            <person name="Qu J."/>
            <person name="Jiang H."/>
            <person name="Jhangiani S.N."/>
            <person name="Agravi P."/>
            <person name="Goodspeed R."/>
            <person name="Gross S."/>
            <person name="Mandapat C."/>
            <person name="Jackson L."/>
            <person name="Mathew T."/>
            <person name="Pu L."/>
            <person name="Thornton R."/>
            <person name="Saada N."/>
            <person name="Wilczek-Boney K.B."/>
            <person name="Lee S."/>
            <person name="Kovar C."/>
            <person name="Wu Y."/>
            <person name="Scherer S.E."/>
            <person name="Worley K.C."/>
            <person name="Muzny D.M."/>
            <person name="Gibbs R."/>
        </authorList>
    </citation>
    <scope>NUCLEOTIDE SEQUENCE</scope>
    <source>
        <strain evidence="10">Brora</strain>
    </source>
</reference>
<feature type="domain" description="Xylose isomerase-like TIM barrel" evidence="8">
    <location>
        <begin position="212"/>
        <end position="340"/>
    </location>
</feature>
<dbReference type="InterPro" id="IPR013022">
    <property type="entry name" value="Xyl_isomerase-like_TIM-brl"/>
</dbReference>
<evidence type="ECO:0000256" key="3">
    <source>
        <dbReference type="ARBA" id="ARBA00022723"/>
    </source>
</evidence>
<dbReference type="GO" id="GO:0005634">
    <property type="term" value="C:nucleus"/>
    <property type="evidence" value="ECO:0007669"/>
    <property type="project" value="TreeGrafter"/>
</dbReference>
<evidence type="ECO:0000259" key="8">
    <source>
        <dbReference type="Pfam" id="PF01261"/>
    </source>
</evidence>
<dbReference type="eggNOG" id="KOG3997">
    <property type="taxonomic scope" value="Eukaryota"/>
</dbReference>
<dbReference type="GO" id="GO:0005739">
    <property type="term" value="C:mitochondrion"/>
    <property type="evidence" value="ECO:0007669"/>
    <property type="project" value="TreeGrafter"/>
</dbReference>
<dbReference type="HOGENOM" id="CLU_025885_0_0_1"/>
<keyword evidence="6" id="KW-0862">Zinc</keyword>
<name>T1IUQ1_STRMM</name>